<comment type="function">
    <text evidence="4">Catalyzes ATP-dependent phosphorylation of adenosylcobinamide and addition of GMP to adenosylcobinamide phosphate.</text>
</comment>
<evidence type="ECO:0000256" key="14">
    <source>
        <dbReference type="ARBA" id="ARBA00022840"/>
    </source>
</evidence>
<comment type="catalytic activity">
    <reaction evidence="3">
        <text>adenosylcob(III)inamide + GTP = adenosylcob(III)inamide phosphate + GDP + H(+)</text>
        <dbReference type="Rhea" id="RHEA:15765"/>
        <dbReference type="ChEBI" id="CHEBI:2480"/>
        <dbReference type="ChEBI" id="CHEBI:15378"/>
        <dbReference type="ChEBI" id="CHEBI:37565"/>
        <dbReference type="ChEBI" id="CHEBI:58189"/>
        <dbReference type="ChEBI" id="CHEBI:58502"/>
        <dbReference type="EC" id="2.7.1.156"/>
    </reaction>
</comment>
<organism evidence="20 21">
    <name type="scientific">Cryptosporangium phraense</name>
    <dbReference type="NCBI Taxonomy" id="2593070"/>
    <lineage>
        <taxon>Bacteria</taxon>
        <taxon>Bacillati</taxon>
        <taxon>Actinomycetota</taxon>
        <taxon>Actinomycetes</taxon>
        <taxon>Cryptosporangiales</taxon>
        <taxon>Cryptosporangiaceae</taxon>
        <taxon>Cryptosporangium</taxon>
    </lineage>
</organism>
<dbReference type="OrthoDB" id="9788370at2"/>
<dbReference type="CDD" id="cd00544">
    <property type="entry name" value="CobU"/>
    <property type="match status" value="1"/>
</dbReference>
<dbReference type="GO" id="GO:0005524">
    <property type="term" value="F:ATP binding"/>
    <property type="evidence" value="ECO:0007669"/>
    <property type="project" value="UniProtKB-KW"/>
</dbReference>
<evidence type="ECO:0000256" key="5">
    <source>
        <dbReference type="ARBA" id="ARBA00004692"/>
    </source>
</evidence>
<evidence type="ECO:0000256" key="11">
    <source>
        <dbReference type="ARBA" id="ARBA00022679"/>
    </source>
</evidence>
<dbReference type="SUPFAM" id="SSF52540">
    <property type="entry name" value="P-loop containing nucleoside triphosphate hydrolases"/>
    <property type="match status" value="1"/>
</dbReference>
<evidence type="ECO:0000256" key="4">
    <source>
        <dbReference type="ARBA" id="ARBA00003889"/>
    </source>
</evidence>
<evidence type="ECO:0000256" key="6">
    <source>
        <dbReference type="ARBA" id="ARBA00005159"/>
    </source>
</evidence>
<evidence type="ECO:0000256" key="3">
    <source>
        <dbReference type="ARBA" id="ARBA00001522"/>
    </source>
</evidence>
<dbReference type="RefSeq" id="WP_142705034.1">
    <property type="nucleotide sequence ID" value="NZ_VIRS01000008.1"/>
</dbReference>
<evidence type="ECO:0000256" key="7">
    <source>
        <dbReference type="ARBA" id="ARBA00007490"/>
    </source>
</evidence>
<keyword evidence="10" id="KW-0169">Cobalamin biosynthesis</keyword>
<feature type="binding site" evidence="19">
    <location>
        <begin position="49"/>
        <end position="52"/>
    </location>
    <ligand>
        <name>GTP</name>
        <dbReference type="ChEBI" id="CHEBI:37565"/>
    </ligand>
</feature>
<dbReference type="PIRSF" id="PIRSF006135">
    <property type="entry name" value="CobU"/>
    <property type="match status" value="1"/>
</dbReference>
<dbReference type="Proteomes" id="UP000317982">
    <property type="component" value="Unassembled WGS sequence"/>
</dbReference>
<dbReference type="AlphaFoldDB" id="A0A545ATG9"/>
<keyword evidence="13 20" id="KW-0418">Kinase</keyword>
<keyword evidence="20" id="KW-0548">Nucleotidyltransferase</keyword>
<dbReference type="EC" id="2.7.7.62" evidence="9"/>
<dbReference type="PANTHER" id="PTHR34848:SF1">
    <property type="entry name" value="BIFUNCTIONAL ADENOSYLCOBALAMIN BIOSYNTHESIS PROTEIN COBU"/>
    <property type="match status" value="1"/>
</dbReference>
<evidence type="ECO:0000256" key="12">
    <source>
        <dbReference type="ARBA" id="ARBA00022741"/>
    </source>
</evidence>
<evidence type="ECO:0000313" key="20">
    <source>
        <dbReference type="EMBL" id="TQS44551.1"/>
    </source>
</evidence>
<dbReference type="GO" id="GO:0009236">
    <property type="term" value="P:cobalamin biosynthetic process"/>
    <property type="evidence" value="ECO:0007669"/>
    <property type="project" value="UniProtKB-UniPathway"/>
</dbReference>
<dbReference type="EC" id="2.7.1.156" evidence="8"/>
<sequence>MRTLVLGGIRSGKSGWAERLAGPGPVRYLATSPARPGDADWAARLAAHRSRRPSDWETVEVGGGPAELPAELRAAGAGSVLLVDDVGNWLVGAFDAAAAWELPDPFAAVGEAVSDLVAAVAGCRADVVLVSPEVGWTVVPATRSGRVFVDAQGSLNQRLAAVCDRSVLVVAGRGLLLSDGPDSLLT</sequence>
<keyword evidence="14" id="KW-0067">ATP-binding</keyword>
<evidence type="ECO:0000256" key="17">
    <source>
        <dbReference type="ARBA" id="ARBA00030571"/>
    </source>
</evidence>
<dbReference type="InParanoid" id="A0A545ATG9"/>
<comment type="catalytic activity">
    <reaction evidence="2">
        <text>adenosylcob(III)inamide phosphate + GTP + H(+) = adenosylcob(III)inamide-GDP + diphosphate</text>
        <dbReference type="Rhea" id="RHEA:22712"/>
        <dbReference type="ChEBI" id="CHEBI:15378"/>
        <dbReference type="ChEBI" id="CHEBI:33019"/>
        <dbReference type="ChEBI" id="CHEBI:37565"/>
        <dbReference type="ChEBI" id="CHEBI:58502"/>
        <dbReference type="ChEBI" id="CHEBI:60487"/>
        <dbReference type="EC" id="2.7.7.62"/>
    </reaction>
</comment>
<dbReference type="Gene3D" id="3.40.50.300">
    <property type="entry name" value="P-loop containing nucleotide triphosphate hydrolases"/>
    <property type="match status" value="1"/>
</dbReference>
<proteinExistence type="inferred from homology"/>
<keyword evidence="21" id="KW-1185">Reference proteome</keyword>
<dbReference type="PANTHER" id="PTHR34848">
    <property type="match status" value="1"/>
</dbReference>
<dbReference type="UniPathway" id="UPA00148">
    <property type="reaction ID" value="UER00236"/>
</dbReference>
<dbReference type="FunCoup" id="A0A545ATG9">
    <property type="interactions" value="112"/>
</dbReference>
<dbReference type="InterPro" id="IPR027417">
    <property type="entry name" value="P-loop_NTPase"/>
</dbReference>
<evidence type="ECO:0000256" key="10">
    <source>
        <dbReference type="ARBA" id="ARBA00022573"/>
    </source>
</evidence>
<protein>
    <recommendedName>
        <fullName evidence="16">Adenosylcobinamide kinase</fullName>
        <ecNumber evidence="8">2.7.1.156</ecNumber>
        <ecNumber evidence="9">2.7.7.62</ecNumber>
    </recommendedName>
    <alternativeName>
        <fullName evidence="17">Adenosylcobinamide-phosphate guanylyltransferase</fullName>
    </alternativeName>
</protein>
<evidence type="ECO:0000313" key="21">
    <source>
        <dbReference type="Proteomes" id="UP000317982"/>
    </source>
</evidence>
<evidence type="ECO:0000256" key="8">
    <source>
        <dbReference type="ARBA" id="ARBA00012016"/>
    </source>
</evidence>
<dbReference type="GO" id="GO:0005525">
    <property type="term" value="F:GTP binding"/>
    <property type="evidence" value="ECO:0007669"/>
    <property type="project" value="UniProtKB-KW"/>
</dbReference>
<evidence type="ECO:0000256" key="13">
    <source>
        <dbReference type="ARBA" id="ARBA00022777"/>
    </source>
</evidence>
<dbReference type="InterPro" id="IPR003203">
    <property type="entry name" value="CobU/CobP"/>
</dbReference>
<dbReference type="GO" id="GO:0043752">
    <property type="term" value="F:adenosylcobinamide kinase activity"/>
    <property type="evidence" value="ECO:0007669"/>
    <property type="project" value="UniProtKB-EC"/>
</dbReference>
<dbReference type="EMBL" id="VIRS01000008">
    <property type="protein sequence ID" value="TQS44551.1"/>
    <property type="molecule type" value="Genomic_DNA"/>
</dbReference>
<comment type="caution">
    <text evidence="20">The sequence shown here is derived from an EMBL/GenBank/DDBJ whole genome shotgun (WGS) entry which is preliminary data.</text>
</comment>
<comment type="pathway">
    <text evidence="5">Cofactor biosynthesis; adenosylcobalamin biosynthesis; adenosylcobalamin from cob(II)yrinate a,c-diamide: step 6/7.</text>
</comment>
<dbReference type="GO" id="GO:0008820">
    <property type="term" value="F:cobinamide phosphate guanylyltransferase activity"/>
    <property type="evidence" value="ECO:0007669"/>
    <property type="project" value="UniProtKB-EC"/>
</dbReference>
<evidence type="ECO:0000256" key="16">
    <source>
        <dbReference type="ARBA" id="ARBA00029570"/>
    </source>
</evidence>
<keyword evidence="12 19" id="KW-0547">Nucleotide-binding</keyword>
<evidence type="ECO:0000256" key="2">
    <source>
        <dbReference type="ARBA" id="ARBA00000711"/>
    </source>
</evidence>
<evidence type="ECO:0000256" key="15">
    <source>
        <dbReference type="ARBA" id="ARBA00023134"/>
    </source>
</evidence>
<evidence type="ECO:0000256" key="19">
    <source>
        <dbReference type="PIRSR" id="PIRSR006135-2"/>
    </source>
</evidence>
<comment type="similarity">
    <text evidence="7">Belongs to the CobU/CobP family.</text>
</comment>
<evidence type="ECO:0000256" key="1">
    <source>
        <dbReference type="ARBA" id="ARBA00000312"/>
    </source>
</evidence>
<feature type="active site" description="GMP-histidine intermediate" evidence="18">
    <location>
        <position position="48"/>
    </location>
</feature>
<comment type="pathway">
    <text evidence="6">Cofactor biosynthesis; adenosylcobalamin biosynthesis; adenosylcobalamin from cob(II)yrinate a,c-diamide: step 5/7.</text>
</comment>
<accession>A0A545ATG9</accession>
<feature type="binding site" evidence="19">
    <location>
        <begin position="30"/>
        <end position="32"/>
    </location>
    <ligand>
        <name>GTP</name>
        <dbReference type="ChEBI" id="CHEBI:37565"/>
    </ligand>
</feature>
<reference evidence="20 21" key="1">
    <citation type="submission" date="2019-07" db="EMBL/GenBank/DDBJ databases">
        <title>Cryptosporangium phraense sp. nov., isolated from plant litter.</title>
        <authorList>
            <person name="Suriyachadkun C."/>
        </authorList>
    </citation>
    <scope>NUCLEOTIDE SEQUENCE [LARGE SCALE GENOMIC DNA]</scope>
    <source>
        <strain evidence="20 21">A-T 5661</strain>
    </source>
</reference>
<keyword evidence="11 20" id="KW-0808">Transferase</keyword>
<feature type="binding site" evidence="19">
    <location>
        <position position="84"/>
    </location>
    <ligand>
        <name>GTP</name>
        <dbReference type="ChEBI" id="CHEBI:37565"/>
    </ligand>
</feature>
<keyword evidence="15 19" id="KW-0342">GTP-binding</keyword>
<comment type="catalytic activity">
    <reaction evidence="1">
        <text>adenosylcob(III)inamide + ATP = adenosylcob(III)inamide phosphate + ADP + H(+)</text>
        <dbReference type="Rhea" id="RHEA:15769"/>
        <dbReference type="ChEBI" id="CHEBI:2480"/>
        <dbReference type="ChEBI" id="CHEBI:15378"/>
        <dbReference type="ChEBI" id="CHEBI:30616"/>
        <dbReference type="ChEBI" id="CHEBI:58502"/>
        <dbReference type="ChEBI" id="CHEBI:456216"/>
        <dbReference type="EC" id="2.7.1.156"/>
    </reaction>
</comment>
<feature type="binding site" evidence="19">
    <location>
        <position position="60"/>
    </location>
    <ligand>
        <name>GTP</name>
        <dbReference type="ChEBI" id="CHEBI:37565"/>
    </ligand>
</feature>
<gene>
    <name evidence="20" type="ORF">FL583_13915</name>
</gene>
<dbReference type="Pfam" id="PF02283">
    <property type="entry name" value="CobU"/>
    <property type="match status" value="1"/>
</dbReference>
<feature type="binding site" evidence="19">
    <location>
        <begin position="7"/>
        <end position="14"/>
    </location>
    <ligand>
        <name>GTP</name>
        <dbReference type="ChEBI" id="CHEBI:37565"/>
    </ligand>
</feature>
<name>A0A545ATG9_9ACTN</name>
<evidence type="ECO:0000256" key="9">
    <source>
        <dbReference type="ARBA" id="ARBA00012523"/>
    </source>
</evidence>
<evidence type="ECO:0000256" key="18">
    <source>
        <dbReference type="PIRSR" id="PIRSR006135-1"/>
    </source>
</evidence>